<accession>A0ABW4UC67</accession>
<comment type="caution">
    <text evidence="2">The sequence shown here is derived from an EMBL/GenBank/DDBJ whole genome shotgun (WGS) entry which is preliminary data.</text>
</comment>
<evidence type="ECO:0000313" key="3">
    <source>
        <dbReference type="Proteomes" id="UP001597405"/>
    </source>
</evidence>
<gene>
    <name evidence="2" type="ORF">ACFSOZ_18265</name>
</gene>
<feature type="domain" description="Transcriptional regulator-like" evidence="1">
    <location>
        <begin position="5"/>
        <end position="51"/>
    </location>
</feature>
<dbReference type="EMBL" id="JBHUGZ010000012">
    <property type="protein sequence ID" value="MFD1984531.1"/>
    <property type="molecule type" value="Genomic_DNA"/>
</dbReference>
<dbReference type="InterPro" id="IPR045465">
    <property type="entry name" value="Trans_reg_dom"/>
</dbReference>
<evidence type="ECO:0000259" key="1">
    <source>
        <dbReference type="Pfam" id="PF20109"/>
    </source>
</evidence>
<organism evidence="2 3">
    <name type="scientific">Mesorhizobium newzealandense</name>
    <dbReference type="NCBI Taxonomy" id="1300302"/>
    <lineage>
        <taxon>Bacteria</taxon>
        <taxon>Pseudomonadati</taxon>
        <taxon>Pseudomonadota</taxon>
        <taxon>Alphaproteobacteria</taxon>
        <taxon>Hyphomicrobiales</taxon>
        <taxon>Phyllobacteriaceae</taxon>
        <taxon>Mesorhizobium</taxon>
    </lineage>
</organism>
<dbReference type="Pfam" id="PF20109">
    <property type="entry name" value="Trans_reg_dom"/>
    <property type="match status" value="1"/>
</dbReference>
<protein>
    <submittedName>
        <fullName evidence="2">Transcriptional regulator domain-containing protein</fullName>
    </submittedName>
</protein>
<evidence type="ECO:0000313" key="2">
    <source>
        <dbReference type="EMBL" id="MFD1984531.1"/>
    </source>
</evidence>
<dbReference type="RefSeq" id="WP_379100306.1">
    <property type="nucleotide sequence ID" value="NZ_JBHUGZ010000012.1"/>
</dbReference>
<proteinExistence type="predicted"/>
<name>A0ABW4UC67_9HYPH</name>
<dbReference type="Proteomes" id="UP001597405">
    <property type="component" value="Unassembled WGS sequence"/>
</dbReference>
<sequence>MQPHWEFLRRNSAFQSDLLAALQEAHRLSRGAVIDVIASAGDLSRWGVLFR</sequence>
<reference evidence="3" key="1">
    <citation type="journal article" date="2019" name="Int. J. Syst. Evol. Microbiol.">
        <title>The Global Catalogue of Microorganisms (GCM) 10K type strain sequencing project: providing services to taxonomists for standard genome sequencing and annotation.</title>
        <authorList>
            <consortium name="The Broad Institute Genomics Platform"/>
            <consortium name="The Broad Institute Genome Sequencing Center for Infectious Disease"/>
            <person name="Wu L."/>
            <person name="Ma J."/>
        </authorList>
    </citation>
    <scope>NUCLEOTIDE SEQUENCE [LARGE SCALE GENOMIC DNA]</scope>
    <source>
        <strain evidence="3">CGMCC 1.16225</strain>
    </source>
</reference>
<keyword evidence="3" id="KW-1185">Reference proteome</keyword>